<gene>
    <name evidence="7" type="ORF">B0T26DRAFT_677180</name>
</gene>
<dbReference type="GO" id="GO:0016020">
    <property type="term" value="C:membrane"/>
    <property type="evidence" value="ECO:0007669"/>
    <property type="project" value="UniProtKB-SubCell"/>
</dbReference>
<dbReference type="GO" id="GO:0022857">
    <property type="term" value="F:transmembrane transporter activity"/>
    <property type="evidence" value="ECO:0007669"/>
    <property type="project" value="UniProtKB-ARBA"/>
</dbReference>
<dbReference type="GeneID" id="85323338"/>
<dbReference type="InterPro" id="IPR023213">
    <property type="entry name" value="CAT-like_dom_sf"/>
</dbReference>
<protein>
    <submittedName>
        <fullName evidence="7">Uncharacterized protein</fullName>
    </submittedName>
</protein>
<dbReference type="AlphaFoldDB" id="A0AA40DQU8"/>
<accession>A0AA40DQU8</accession>
<dbReference type="PANTHER" id="PTHR45649">
    <property type="entry name" value="AMINO-ACID PERMEASE BAT1"/>
    <property type="match status" value="1"/>
</dbReference>
<keyword evidence="8" id="KW-1185">Reference proteome</keyword>
<keyword evidence="3 6" id="KW-0812">Transmembrane</keyword>
<keyword evidence="5 6" id="KW-0472">Membrane</keyword>
<dbReference type="Proteomes" id="UP001172101">
    <property type="component" value="Unassembled WGS sequence"/>
</dbReference>
<dbReference type="EMBL" id="JAUIRO010000005">
    <property type="protein sequence ID" value="KAK0712759.1"/>
    <property type="molecule type" value="Genomic_DNA"/>
</dbReference>
<dbReference type="PANTHER" id="PTHR45649:SF9">
    <property type="entry name" value="AMINO-ACID PERMEASE 2"/>
    <property type="match status" value="1"/>
</dbReference>
<dbReference type="Gene3D" id="3.30.559.10">
    <property type="entry name" value="Chloramphenicol acetyltransferase-like domain"/>
    <property type="match status" value="1"/>
</dbReference>
<evidence type="ECO:0000256" key="2">
    <source>
        <dbReference type="ARBA" id="ARBA00022448"/>
    </source>
</evidence>
<proteinExistence type="predicted"/>
<evidence type="ECO:0000313" key="8">
    <source>
        <dbReference type="Proteomes" id="UP001172101"/>
    </source>
</evidence>
<evidence type="ECO:0000256" key="3">
    <source>
        <dbReference type="ARBA" id="ARBA00022692"/>
    </source>
</evidence>
<evidence type="ECO:0000256" key="4">
    <source>
        <dbReference type="ARBA" id="ARBA00022989"/>
    </source>
</evidence>
<sequence length="344" mass="39012">MVERLTTIPKHQEVPDRLLPLLPARLGGSSTLHFVSILWICFTSVFLCFPLTQPVTGESINYAALVTAAIVLFFVSAYVFDRRKNYQPPHGLARQDQSVLEDAKMDLPHEDIYQVADLMSKYFYNHFVDQDVLAIPDLDLFLTPEHDGKEFLPVFTLQASLVSGGLILGLSVQGPVADERSIYFIWKAFSEATTLIREVADSQRSHTRHHEPRKIDKFAQELEFAIDGEKPKVPDCYREFSRGIRGHVILLPPRPIQRESNKRIIYEVQLHFGVKVVEEVQLPEDHSEQPHPSRFGRFSQVLGFPRERNKARAKEAKSVGPGSGAELDFFSDALQKAEKFLASS</sequence>
<reference evidence="7" key="1">
    <citation type="submission" date="2023-06" db="EMBL/GenBank/DDBJ databases">
        <title>Genome-scale phylogeny and comparative genomics of the fungal order Sordariales.</title>
        <authorList>
            <consortium name="Lawrence Berkeley National Laboratory"/>
            <person name="Hensen N."/>
            <person name="Bonometti L."/>
            <person name="Westerberg I."/>
            <person name="Brannstrom I.O."/>
            <person name="Guillou S."/>
            <person name="Cros-Aarteil S."/>
            <person name="Calhoun S."/>
            <person name="Haridas S."/>
            <person name="Kuo A."/>
            <person name="Mondo S."/>
            <person name="Pangilinan J."/>
            <person name="Riley R."/>
            <person name="LaButti K."/>
            <person name="Andreopoulos B."/>
            <person name="Lipzen A."/>
            <person name="Chen C."/>
            <person name="Yanf M."/>
            <person name="Daum C."/>
            <person name="Ng V."/>
            <person name="Clum A."/>
            <person name="Steindorff A."/>
            <person name="Ohm R."/>
            <person name="Martin F."/>
            <person name="Silar P."/>
            <person name="Natvig D."/>
            <person name="Lalanne C."/>
            <person name="Gautier V."/>
            <person name="Ament-velasquez S.L."/>
            <person name="Kruys A."/>
            <person name="Hutchinson M.I."/>
            <person name="Powell A.J."/>
            <person name="Barry K."/>
            <person name="Miller A.N."/>
            <person name="Grigoriev I.V."/>
            <person name="Debuchy R."/>
            <person name="Gladieux P."/>
            <person name="Thoren M.H."/>
            <person name="Johannesson H."/>
        </authorList>
    </citation>
    <scope>NUCLEOTIDE SEQUENCE</scope>
    <source>
        <strain evidence="7">SMH2392-1A</strain>
    </source>
</reference>
<evidence type="ECO:0000256" key="1">
    <source>
        <dbReference type="ARBA" id="ARBA00004141"/>
    </source>
</evidence>
<dbReference type="RefSeq" id="XP_060294082.1">
    <property type="nucleotide sequence ID" value="XM_060440068.1"/>
</dbReference>
<keyword evidence="4 6" id="KW-1133">Transmembrane helix</keyword>
<feature type="transmembrane region" description="Helical" evidence="6">
    <location>
        <begin position="32"/>
        <end position="53"/>
    </location>
</feature>
<evidence type="ECO:0000256" key="6">
    <source>
        <dbReference type="SAM" id="Phobius"/>
    </source>
</evidence>
<comment type="caution">
    <text evidence="7">The sequence shown here is derived from an EMBL/GenBank/DDBJ whole genome shotgun (WGS) entry which is preliminary data.</text>
</comment>
<keyword evidence="2" id="KW-0813">Transport</keyword>
<organism evidence="7 8">
    <name type="scientific">Lasiosphaeria miniovina</name>
    <dbReference type="NCBI Taxonomy" id="1954250"/>
    <lineage>
        <taxon>Eukaryota</taxon>
        <taxon>Fungi</taxon>
        <taxon>Dikarya</taxon>
        <taxon>Ascomycota</taxon>
        <taxon>Pezizomycotina</taxon>
        <taxon>Sordariomycetes</taxon>
        <taxon>Sordariomycetidae</taxon>
        <taxon>Sordariales</taxon>
        <taxon>Lasiosphaeriaceae</taxon>
        <taxon>Lasiosphaeria</taxon>
    </lineage>
</organism>
<feature type="transmembrane region" description="Helical" evidence="6">
    <location>
        <begin position="59"/>
        <end position="80"/>
    </location>
</feature>
<name>A0AA40DQU8_9PEZI</name>
<evidence type="ECO:0000313" key="7">
    <source>
        <dbReference type="EMBL" id="KAK0712759.1"/>
    </source>
</evidence>
<comment type="subcellular location">
    <subcellularLocation>
        <location evidence="1">Membrane</location>
        <topology evidence="1">Multi-pass membrane protein</topology>
    </subcellularLocation>
</comment>
<evidence type="ECO:0000256" key="5">
    <source>
        <dbReference type="ARBA" id="ARBA00023136"/>
    </source>
</evidence>